<dbReference type="Proteomes" id="UP000295293">
    <property type="component" value="Unassembled WGS sequence"/>
</dbReference>
<reference evidence="1 2" key="1">
    <citation type="submission" date="2019-03" db="EMBL/GenBank/DDBJ databases">
        <title>Genomic Encyclopedia of Type Strains, Phase IV (KMG-IV): sequencing the most valuable type-strain genomes for metagenomic binning, comparative biology and taxonomic classification.</title>
        <authorList>
            <person name="Goeker M."/>
        </authorList>
    </citation>
    <scope>NUCLEOTIDE SEQUENCE [LARGE SCALE GENOMIC DNA]</scope>
    <source>
        <strain evidence="1 2">DSM 21667</strain>
    </source>
</reference>
<accession>A0A4R6YWQ9</accession>
<organism evidence="1 2">
    <name type="scientific">Tahibacter aquaticus</name>
    <dbReference type="NCBI Taxonomy" id="520092"/>
    <lineage>
        <taxon>Bacteria</taxon>
        <taxon>Pseudomonadati</taxon>
        <taxon>Pseudomonadota</taxon>
        <taxon>Gammaproteobacteria</taxon>
        <taxon>Lysobacterales</taxon>
        <taxon>Rhodanobacteraceae</taxon>
        <taxon>Tahibacter</taxon>
    </lineage>
</organism>
<proteinExistence type="predicted"/>
<gene>
    <name evidence="1" type="ORF">DFR29_107234</name>
</gene>
<name>A0A4R6YWQ9_9GAMM</name>
<protein>
    <submittedName>
        <fullName evidence="1">Uncharacterized protein</fullName>
    </submittedName>
</protein>
<dbReference type="RefSeq" id="WP_133819126.1">
    <property type="nucleotide sequence ID" value="NZ_SNZH01000007.1"/>
</dbReference>
<sequence length="164" mass="18395">MIAVTALLCDSAVADATWWKTFTLEPRDTELLGVPVDRVNREWVRATALESSALSAAQRADVTSRNRQFVVNSDFNADGRPDRALVGVYQDKQGKRGSFVAVFTLRDDRAWQPVFSEVGDEPGHFSVLHSVPDHFSRVYWDQCLDCKASAAVTWSGINYFLAYF</sequence>
<keyword evidence="2" id="KW-1185">Reference proteome</keyword>
<evidence type="ECO:0000313" key="1">
    <source>
        <dbReference type="EMBL" id="TDR43221.1"/>
    </source>
</evidence>
<evidence type="ECO:0000313" key="2">
    <source>
        <dbReference type="Proteomes" id="UP000295293"/>
    </source>
</evidence>
<dbReference type="EMBL" id="SNZH01000007">
    <property type="protein sequence ID" value="TDR43221.1"/>
    <property type="molecule type" value="Genomic_DNA"/>
</dbReference>
<dbReference type="AlphaFoldDB" id="A0A4R6YWQ9"/>
<comment type="caution">
    <text evidence="1">The sequence shown here is derived from an EMBL/GenBank/DDBJ whole genome shotgun (WGS) entry which is preliminary data.</text>
</comment>